<dbReference type="InterPro" id="IPR036390">
    <property type="entry name" value="WH_DNA-bd_sf"/>
</dbReference>
<evidence type="ECO:0000259" key="1">
    <source>
        <dbReference type="Pfam" id="PF01978"/>
    </source>
</evidence>
<sequence length="124" mass="14015">MRSMERKVKFPDSREVDVLTIFKFVYGLSNSELEIIKLLVNTKGKLSAEDIASSLNISRNTVTKPVNLLLSKGLVLRAKEKGKTTGRPRLVYFATQDIYSKLLTDLQSIVNNSLKEISKIRKNT</sequence>
<dbReference type="KEGG" id="aho:Ahos_1933"/>
<organism evidence="2 3">
    <name type="scientific">Acidianus hospitalis (strain W1)</name>
    <dbReference type="NCBI Taxonomy" id="933801"/>
    <lineage>
        <taxon>Archaea</taxon>
        <taxon>Thermoproteota</taxon>
        <taxon>Thermoprotei</taxon>
        <taxon>Sulfolobales</taxon>
        <taxon>Sulfolobaceae</taxon>
        <taxon>Acidianus</taxon>
    </lineage>
</organism>
<reference evidence="2 3" key="1">
    <citation type="journal article" date="2011" name="Extremophiles">
        <title>Genomic analysis of Acidianus hospitalis W1 a host for studying crenarchaeal virus and plasmid life cycles.</title>
        <authorList>
            <person name="You X.Y."/>
            <person name="Liu C."/>
            <person name="Wang S.Y."/>
            <person name="Jiang C.Y."/>
            <person name="Shah S.A."/>
            <person name="Prangishvili D."/>
            <person name="She Q."/>
            <person name="Liu S.J."/>
            <person name="Garrett R.A."/>
        </authorList>
    </citation>
    <scope>NUCLEOTIDE SEQUENCE [LARGE SCALE GENOMIC DNA]</scope>
    <source>
        <strain evidence="2 3">W1</strain>
    </source>
</reference>
<evidence type="ECO:0000313" key="2">
    <source>
        <dbReference type="EMBL" id="AEE94806.1"/>
    </source>
</evidence>
<dbReference type="Gene3D" id="1.10.10.10">
    <property type="entry name" value="Winged helix-like DNA-binding domain superfamily/Winged helix DNA-binding domain"/>
    <property type="match status" value="1"/>
</dbReference>
<dbReference type="eggNOG" id="arCOG02242">
    <property type="taxonomic scope" value="Archaea"/>
</dbReference>
<keyword evidence="3" id="KW-1185">Reference proteome</keyword>
<feature type="domain" description="Transcription regulator TrmB N-terminal" evidence="1">
    <location>
        <begin position="25"/>
        <end position="93"/>
    </location>
</feature>
<gene>
    <name evidence="2" type="ordered locus">Ahos_1933</name>
</gene>
<dbReference type="InterPro" id="IPR002831">
    <property type="entry name" value="Tscrpt_reg_TrmB_N"/>
</dbReference>
<evidence type="ECO:0000313" key="3">
    <source>
        <dbReference type="Proteomes" id="UP000008458"/>
    </source>
</evidence>
<dbReference type="HOGENOM" id="CLU_150444_0_0_2"/>
<name>F4B7Q9_ACIHW</name>
<dbReference type="InterPro" id="IPR036388">
    <property type="entry name" value="WH-like_DNA-bd_sf"/>
</dbReference>
<dbReference type="Pfam" id="PF01978">
    <property type="entry name" value="TrmB"/>
    <property type="match status" value="1"/>
</dbReference>
<dbReference type="SUPFAM" id="SSF46785">
    <property type="entry name" value="Winged helix' DNA-binding domain"/>
    <property type="match status" value="1"/>
</dbReference>
<accession>F4B7Q9</accession>
<reference key="2">
    <citation type="journal article" date="2011" name="Extremophiles">
        <title>Genomic analyses of Acidianus hospitalis W1 a host for studying crenarchaeal virus and plasmid life cycles.</title>
        <authorList>
            <person name="You X.Y."/>
            <person name="Liu C."/>
            <person name="Wang S.Y."/>
            <person name="Jiang C.Y."/>
            <person name="Shah S.A."/>
            <person name="Prangishvili D."/>
            <person name="Liu S.J."/>
            <person name="Garrett R.A."/>
        </authorList>
    </citation>
    <scope>NUCLEOTIDE SEQUENCE</scope>
    <source>
        <strain>W1</strain>
    </source>
</reference>
<dbReference type="AlphaFoldDB" id="F4B7Q9"/>
<dbReference type="STRING" id="933801.Ahos_1933"/>
<proteinExistence type="predicted"/>
<dbReference type="Proteomes" id="UP000008458">
    <property type="component" value="Chromosome"/>
</dbReference>
<dbReference type="EMBL" id="CP002535">
    <property type="protein sequence ID" value="AEE94806.1"/>
    <property type="molecule type" value="Genomic_DNA"/>
</dbReference>
<protein>
    <submittedName>
        <fullName evidence="2">Transcriptional regulator, TrmB</fullName>
    </submittedName>
</protein>